<evidence type="ECO:0000313" key="2">
    <source>
        <dbReference type="Proteomes" id="UP001446871"/>
    </source>
</evidence>
<dbReference type="EMBL" id="JAQQWM010000009">
    <property type="protein sequence ID" value="KAK8047108.1"/>
    <property type="molecule type" value="Genomic_DNA"/>
</dbReference>
<gene>
    <name evidence="1" type="ORF">PG996_015172</name>
</gene>
<keyword evidence="2" id="KW-1185">Reference proteome</keyword>
<dbReference type="Proteomes" id="UP001446871">
    <property type="component" value="Unassembled WGS sequence"/>
</dbReference>
<reference evidence="1 2" key="1">
    <citation type="submission" date="2023-01" db="EMBL/GenBank/DDBJ databases">
        <title>Analysis of 21 Apiospora genomes using comparative genomics revels a genus with tremendous synthesis potential of carbohydrate active enzymes and secondary metabolites.</title>
        <authorList>
            <person name="Sorensen T."/>
        </authorList>
    </citation>
    <scope>NUCLEOTIDE SEQUENCE [LARGE SCALE GENOMIC DNA]</scope>
    <source>
        <strain evidence="1 2">CBS 83171</strain>
    </source>
</reference>
<name>A0ABR1TKF3_9PEZI</name>
<accession>A0ABR1TKF3</accession>
<evidence type="ECO:0000313" key="1">
    <source>
        <dbReference type="EMBL" id="KAK8047108.1"/>
    </source>
</evidence>
<comment type="caution">
    <text evidence="1">The sequence shown here is derived from an EMBL/GenBank/DDBJ whole genome shotgun (WGS) entry which is preliminary data.</text>
</comment>
<protein>
    <submittedName>
        <fullName evidence="1">Uncharacterized protein</fullName>
    </submittedName>
</protein>
<sequence length="214" mass="24818">MPLEASPATSTVAVKVIPEPKWGRYCDMFLSRIAVEIQRVESFNIRMEKLRKRISSHAMVHVREAWGLTGLFTDTLYWSTVTDEDETVKGLRKKQQKDRQCYQRSLDVFAQEPDLVAAQLRHLRQQVKAMRGLPGGTESAILQREREWVRLVRHADGILWHMEEAAGYAAEIRACTDGLERSSLTAELRWLIDHHADTIEWHFVQAQPWPDEKQ</sequence>
<organism evidence="1 2">
    <name type="scientific">Apiospora saccharicola</name>
    <dbReference type="NCBI Taxonomy" id="335842"/>
    <lineage>
        <taxon>Eukaryota</taxon>
        <taxon>Fungi</taxon>
        <taxon>Dikarya</taxon>
        <taxon>Ascomycota</taxon>
        <taxon>Pezizomycotina</taxon>
        <taxon>Sordariomycetes</taxon>
        <taxon>Xylariomycetidae</taxon>
        <taxon>Amphisphaeriales</taxon>
        <taxon>Apiosporaceae</taxon>
        <taxon>Apiospora</taxon>
    </lineage>
</organism>
<proteinExistence type="predicted"/>